<organism evidence="3 4">
    <name type="scientific">Zasmidium cellare ATCC 36951</name>
    <dbReference type="NCBI Taxonomy" id="1080233"/>
    <lineage>
        <taxon>Eukaryota</taxon>
        <taxon>Fungi</taxon>
        <taxon>Dikarya</taxon>
        <taxon>Ascomycota</taxon>
        <taxon>Pezizomycotina</taxon>
        <taxon>Dothideomycetes</taxon>
        <taxon>Dothideomycetidae</taxon>
        <taxon>Mycosphaerellales</taxon>
        <taxon>Mycosphaerellaceae</taxon>
        <taxon>Zasmidium</taxon>
    </lineage>
</organism>
<evidence type="ECO:0000313" key="4">
    <source>
        <dbReference type="Proteomes" id="UP000799537"/>
    </source>
</evidence>
<dbReference type="GeneID" id="54558135"/>
<dbReference type="GO" id="GO:0051082">
    <property type="term" value="F:unfolded protein binding"/>
    <property type="evidence" value="ECO:0007669"/>
    <property type="project" value="TreeGrafter"/>
</dbReference>
<dbReference type="PANTHER" id="PTHR31996:SF2">
    <property type="entry name" value="COILED-COIL DOMAIN-CONTAINING PROTEIN 115"/>
    <property type="match status" value="1"/>
</dbReference>
<evidence type="ECO:0000256" key="1">
    <source>
        <dbReference type="ARBA" id="ARBA00093634"/>
    </source>
</evidence>
<reference evidence="3" key="1">
    <citation type="journal article" date="2020" name="Stud. Mycol.">
        <title>101 Dothideomycetes genomes: a test case for predicting lifestyles and emergence of pathogens.</title>
        <authorList>
            <person name="Haridas S."/>
            <person name="Albert R."/>
            <person name="Binder M."/>
            <person name="Bloem J."/>
            <person name="Labutti K."/>
            <person name="Salamov A."/>
            <person name="Andreopoulos B."/>
            <person name="Baker S."/>
            <person name="Barry K."/>
            <person name="Bills G."/>
            <person name="Bluhm B."/>
            <person name="Cannon C."/>
            <person name="Castanera R."/>
            <person name="Culley D."/>
            <person name="Daum C."/>
            <person name="Ezra D."/>
            <person name="Gonzalez J."/>
            <person name="Henrissat B."/>
            <person name="Kuo A."/>
            <person name="Liang C."/>
            <person name="Lipzen A."/>
            <person name="Lutzoni F."/>
            <person name="Magnuson J."/>
            <person name="Mondo S."/>
            <person name="Nolan M."/>
            <person name="Ohm R."/>
            <person name="Pangilinan J."/>
            <person name="Park H.-J."/>
            <person name="Ramirez L."/>
            <person name="Alfaro M."/>
            <person name="Sun H."/>
            <person name="Tritt A."/>
            <person name="Yoshinaga Y."/>
            <person name="Zwiers L.-H."/>
            <person name="Turgeon B."/>
            <person name="Goodwin S."/>
            <person name="Spatafora J."/>
            <person name="Crous P."/>
            <person name="Grigoriev I."/>
        </authorList>
    </citation>
    <scope>NUCLEOTIDE SEQUENCE</scope>
    <source>
        <strain evidence="3">ATCC 36951</strain>
    </source>
</reference>
<dbReference type="GO" id="GO:0070072">
    <property type="term" value="P:vacuolar proton-transporting V-type ATPase complex assembly"/>
    <property type="evidence" value="ECO:0007669"/>
    <property type="project" value="InterPro"/>
</dbReference>
<evidence type="ECO:0000256" key="2">
    <source>
        <dbReference type="SAM" id="MobiDB-lite"/>
    </source>
</evidence>
<dbReference type="RefSeq" id="XP_033671349.1">
    <property type="nucleotide sequence ID" value="XM_033804863.1"/>
</dbReference>
<dbReference type="GO" id="GO:1990871">
    <property type="term" value="C:Vma12-Vma22 assembly complex"/>
    <property type="evidence" value="ECO:0007669"/>
    <property type="project" value="TreeGrafter"/>
</dbReference>
<feature type="compositionally biased region" description="Basic and acidic residues" evidence="2">
    <location>
        <begin position="99"/>
        <end position="116"/>
    </location>
</feature>
<dbReference type="InterPro" id="IPR040357">
    <property type="entry name" value="Vma22/CCDC115"/>
</dbReference>
<accession>A0A6A6CW84</accession>
<evidence type="ECO:0000313" key="3">
    <source>
        <dbReference type="EMBL" id="KAF2170460.1"/>
    </source>
</evidence>
<dbReference type="PANTHER" id="PTHR31996">
    <property type="entry name" value="COILED-COIL DOMAIN-CONTAINING PROTEIN 115"/>
    <property type="match status" value="1"/>
</dbReference>
<feature type="region of interest" description="Disordered" evidence="2">
    <location>
        <begin position="97"/>
        <end position="156"/>
    </location>
</feature>
<dbReference type="Proteomes" id="UP000799537">
    <property type="component" value="Unassembled WGS sequence"/>
</dbReference>
<gene>
    <name evidence="3" type="ORF">M409DRAFT_19281</name>
</gene>
<protein>
    <recommendedName>
        <fullName evidence="1">Vacuolar ATPase assembly protein VMA22</fullName>
    </recommendedName>
</protein>
<feature type="compositionally biased region" description="Acidic residues" evidence="2">
    <location>
        <begin position="136"/>
        <end position="150"/>
    </location>
</feature>
<keyword evidence="4" id="KW-1185">Reference proteome</keyword>
<dbReference type="OrthoDB" id="408631at2759"/>
<name>A0A6A6CW84_ZASCE</name>
<dbReference type="AlphaFoldDB" id="A0A6A6CW84"/>
<sequence>MAAVEVITSSSEAAHDALPELYDRLDLLWAHYLQLVHDYTIAQASIQKHLATGFFSLTQANFQSSGRRYGRDFYDDRAAATVRVKVYDTGSANIVKMSGEAKDSGKARQRSEKGEESTQLPSPSPTPEPEEKPAPEDDIDNDDDTSDEASENPATITDPLRWFGILTPASLRSAQESFTSAVLDEATLSKALNAARGMRDLEGDIRKLRKAIKKAEKGAAAA</sequence>
<proteinExistence type="predicted"/>
<dbReference type="Pfam" id="PF21730">
    <property type="entry name" value="Vma22_CCDC115"/>
    <property type="match status" value="1"/>
</dbReference>
<dbReference type="EMBL" id="ML993585">
    <property type="protein sequence ID" value="KAF2170460.1"/>
    <property type="molecule type" value="Genomic_DNA"/>
</dbReference>